<organism evidence="2 3">
    <name type="scientific">Stentor coeruleus</name>
    <dbReference type="NCBI Taxonomy" id="5963"/>
    <lineage>
        <taxon>Eukaryota</taxon>
        <taxon>Sar</taxon>
        <taxon>Alveolata</taxon>
        <taxon>Ciliophora</taxon>
        <taxon>Postciliodesmatophora</taxon>
        <taxon>Heterotrichea</taxon>
        <taxon>Heterotrichida</taxon>
        <taxon>Stentoridae</taxon>
        <taxon>Stentor</taxon>
    </lineage>
</organism>
<keyword evidence="1" id="KW-0812">Transmembrane</keyword>
<proteinExistence type="predicted"/>
<feature type="transmembrane region" description="Helical" evidence="1">
    <location>
        <begin position="21"/>
        <end position="42"/>
    </location>
</feature>
<protein>
    <submittedName>
        <fullName evidence="2">Uncharacterized protein</fullName>
    </submittedName>
</protein>
<name>A0A1R2CCP6_9CILI</name>
<keyword evidence="1" id="KW-1133">Transmembrane helix</keyword>
<accession>A0A1R2CCP6</accession>
<dbReference type="Proteomes" id="UP000187209">
    <property type="component" value="Unassembled WGS sequence"/>
</dbReference>
<keyword evidence="1" id="KW-0472">Membrane</keyword>
<evidence type="ECO:0000313" key="3">
    <source>
        <dbReference type="Proteomes" id="UP000187209"/>
    </source>
</evidence>
<sequence>MLNFAIQSRLNTLILADRKNQILSSSCLLLFGIWLFPFSLVFIREAESDIICVAIGTLYVLTGIFGIFAGKNYQISSLKVYVCLLYLCLIINAIIIGLAIVIIAFLIICKPECRKGKESCKDDYFFYMSTIAMFAFIAWIAMIVFLYLKVVLLKMAQNFRNDLTRVYNY</sequence>
<reference evidence="2 3" key="1">
    <citation type="submission" date="2016-11" db="EMBL/GenBank/DDBJ databases">
        <title>The macronuclear genome of Stentor coeruleus: a giant cell with tiny introns.</title>
        <authorList>
            <person name="Slabodnick M."/>
            <person name="Ruby J.G."/>
            <person name="Reiff S.B."/>
            <person name="Swart E.C."/>
            <person name="Gosai S."/>
            <person name="Prabakaran S."/>
            <person name="Witkowska E."/>
            <person name="Larue G.E."/>
            <person name="Fisher S."/>
            <person name="Freeman R.M."/>
            <person name="Gunawardena J."/>
            <person name="Chu W."/>
            <person name="Stover N.A."/>
            <person name="Gregory B.D."/>
            <person name="Nowacki M."/>
            <person name="Derisi J."/>
            <person name="Roy S.W."/>
            <person name="Marshall W.F."/>
            <person name="Sood P."/>
        </authorList>
    </citation>
    <scope>NUCLEOTIDE SEQUENCE [LARGE SCALE GENOMIC DNA]</scope>
    <source>
        <strain evidence="2">WM001</strain>
    </source>
</reference>
<evidence type="ECO:0000256" key="1">
    <source>
        <dbReference type="SAM" id="Phobius"/>
    </source>
</evidence>
<feature type="transmembrane region" description="Helical" evidence="1">
    <location>
        <begin position="124"/>
        <end position="148"/>
    </location>
</feature>
<evidence type="ECO:0000313" key="2">
    <source>
        <dbReference type="EMBL" id="OMJ86781.1"/>
    </source>
</evidence>
<dbReference type="EMBL" id="MPUH01000195">
    <property type="protein sequence ID" value="OMJ86781.1"/>
    <property type="molecule type" value="Genomic_DNA"/>
</dbReference>
<dbReference type="AlphaFoldDB" id="A0A1R2CCP6"/>
<comment type="caution">
    <text evidence="2">The sequence shown here is derived from an EMBL/GenBank/DDBJ whole genome shotgun (WGS) entry which is preliminary data.</text>
</comment>
<feature type="transmembrane region" description="Helical" evidence="1">
    <location>
        <begin position="48"/>
        <end position="68"/>
    </location>
</feature>
<feature type="transmembrane region" description="Helical" evidence="1">
    <location>
        <begin position="80"/>
        <end position="108"/>
    </location>
</feature>
<gene>
    <name evidence="2" type="ORF">SteCoe_11636</name>
</gene>
<keyword evidence="3" id="KW-1185">Reference proteome</keyword>